<dbReference type="EMBL" id="JADIMK010000014">
    <property type="protein sequence ID" value="MBO8455149.1"/>
    <property type="molecule type" value="Genomic_DNA"/>
</dbReference>
<evidence type="ECO:0000313" key="4">
    <source>
        <dbReference type="Proteomes" id="UP000823617"/>
    </source>
</evidence>
<evidence type="ECO:0000256" key="2">
    <source>
        <dbReference type="SAM" id="MobiDB-lite"/>
    </source>
</evidence>
<proteinExistence type="inferred from homology"/>
<reference evidence="3" key="1">
    <citation type="submission" date="2020-10" db="EMBL/GenBank/DDBJ databases">
        <authorList>
            <person name="Gilroy R."/>
        </authorList>
    </citation>
    <scope>NUCLEOTIDE SEQUENCE</scope>
    <source>
        <strain evidence="3">B1-3475</strain>
    </source>
</reference>
<protein>
    <submittedName>
        <fullName evidence="3">Polymer-forming cytoskeletal protein</fullName>
    </submittedName>
</protein>
<reference evidence="3" key="2">
    <citation type="journal article" date="2021" name="PeerJ">
        <title>Extensive microbial diversity within the chicken gut microbiome revealed by metagenomics and culture.</title>
        <authorList>
            <person name="Gilroy R."/>
            <person name="Ravi A."/>
            <person name="Getino M."/>
            <person name="Pursley I."/>
            <person name="Horton D.L."/>
            <person name="Alikhan N.F."/>
            <person name="Baker D."/>
            <person name="Gharbi K."/>
            <person name="Hall N."/>
            <person name="Watson M."/>
            <person name="Adriaenssens E.M."/>
            <person name="Foster-Nyarko E."/>
            <person name="Jarju S."/>
            <person name="Secka A."/>
            <person name="Antonio M."/>
            <person name="Oren A."/>
            <person name="Chaudhuri R.R."/>
            <person name="La Ragione R."/>
            <person name="Hildebrand F."/>
            <person name="Pallen M.J."/>
        </authorList>
    </citation>
    <scope>NUCLEOTIDE SEQUENCE</scope>
    <source>
        <strain evidence="3">B1-3475</strain>
    </source>
</reference>
<accession>A0A9D9MZ52</accession>
<gene>
    <name evidence="3" type="ORF">IAC08_01925</name>
</gene>
<dbReference type="Pfam" id="PF04519">
    <property type="entry name" value="Bactofilin"/>
    <property type="match status" value="1"/>
</dbReference>
<comment type="caution">
    <text evidence="3">The sequence shown here is derived from an EMBL/GenBank/DDBJ whole genome shotgun (WGS) entry which is preliminary data.</text>
</comment>
<evidence type="ECO:0000313" key="3">
    <source>
        <dbReference type="EMBL" id="MBO8455149.1"/>
    </source>
</evidence>
<evidence type="ECO:0000256" key="1">
    <source>
        <dbReference type="ARBA" id="ARBA00044755"/>
    </source>
</evidence>
<dbReference type="InterPro" id="IPR007607">
    <property type="entry name" value="BacA/B"/>
</dbReference>
<comment type="similarity">
    <text evidence="1">Belongs to the bactofilin family.</text>
</comment>
<dbReference type="PANTHER" id="PTHR35024:SF4">
    <property type="entry name" value="POLYMER-FORMING CYTOSKELETAL PROTEIN"/>
    <property type="match status" value="1"/>
</dbReference>
<feature type="region of interest" description="Disordered" evidence="2">
    <location>
        <begin position="127"/>
        <end position="147"/>
    </location>
</feature>
<sequence>MGKVEPQVNINSVSRISSGTFIKGEMSSASDIRVDGEFEGKIYTDGKVVVGETARVDGDVVCTNVDIWGKVGGNLIVKDTVSLKAGCSVNGNLKVRKLIVELDSIFNGTCKMITVEEYESMAKDYRHVPAAQTKAPDKGQSSPKDKH</sequence>
<dbReference type="AlphaFoldDB" id="A0A9D9MZ52"/>
<dbReference type="PANTHER" id="PTHR35024">
    <property type="entry name" value="HYPOTHETICAL CYTOSOLIC PROTEIN"/>
    <property type="match status" value="1"/>
</dbReference>
<organism evidence="3 4">
    <name type="scientific">Candidatus Cryptobacteroides intestinigallinarum</name>
    <dbReference type="NCBI Taxonomy" id="2840767"/>
    <lineage>
        <taxon>Bacteria</taxon>
        <taxon>Pseudomonadati</taxon>
        <taxon>Bacteroidota</taxon>
        <taxon>Bacteroidia</taxon>
        <taxon>Bacteroidales</taxon>
        <taxon>Candidatus Cryptobacteroides</taxon>
    </lineage>
</organism>
<name>A0A9D9MZ52_9BACT</name>
<dbReference type="Proteomes" id="UP000823617">
    <property type="component" value="Unassembled WGS sequence"/>
</dbReference>